<evidence type="ECO:0000256" key="1">
    <source>
        <dbReference type="SAM" id="Phobius"/>
    </source>
</evidence>
<name>A0AAV5CDH5_ELECO</name>
<reference evidence="2" key="2">
    <citation type="submission" date="2021-12" db="EMBL/GenBank/DDBJ databases">
        <title>Resequencing data analysis of finger millet.</title>
        <authorList>
            <person name="Hatakeyama M."/>
            <person name="Aluri S."/>
            <person name="Balachadran M.T."/>
            <person name="Sivarajan S.R."/>
            <person name="Poveda L."/>
            <person name="Shimizu-Inatsugi R."/>
            <person name="Schlapbach R."/>
            <person name="Sreeman S.M."/>
            <person name="Shimizu K.K."/>
        </authorList>
    </citation>
    <scope>NUCLEOTIDE SEQUENCE</scope>
</reference>
<reference evidence="2" key="1">
    <citation type="journal article" date="2018" name="DNA Res.">
        <title>Multiple hybrid de novo genome assembly of finger millet, an orphan allotetraploid crop.</title>
        <authorList>
            <person name="Hatakeyama M."/>
            <person name="Aluri S."/>
            <person name="Balachadran M.T."/>
            <person name="Sivarajan S.R."/>
            <person name="Patrignani A."/>
            <person name="Gruter S."/>
            <person name="Poveda L."/>
            <person name="Shimizu-Inatsugi R."/>
            <person name="Baeten J."/>
            <person name="Francoijs K.J."/>
            <person name="Nataraja K.N."/>
            <person name="Reddy Y.A.N."/>
            <person name="Phadnis S."/>
            <person name="Ravikumar R.L."/>
            <person name="Schlapbach R."/>
            <person name="Sreeman S.M."/>
            <person name="Shimizu K.K."/>
        </authorList>
    </citation>
    <scope>NUCLEOTIDE SEQUENCE</scope>
</reference>
<comment type="caution">
    <text evidence="2">The sequence shown here is derived from an EMBL/GenBank/DDBJ whole genome shotgun (WGS) entry which is preliminary data.</text>
</comment>
<keyword evidence="3" id="KW-1185">Reference proteome</keyword>
<evidence type="ECO:0000313" key="3">
    <source>
        <dbReference type="Proteomes" id="UP001054889"/>
    </source>
</evidence>
<accession>A0AAV5CDH5</accession>
<evidence type="ECO:0000313" key="2">
    <source>
        <dbReference type="EMBL" id="GJM96155.1"/>
    </source>
</evidence>
<gene>
    <name evidence="2" type="primary">ga12968</name>
    <name evidence="2" type="ORF">PR202_ga12968</name>
</gene>
<keyword evidence="1" id="KW-0812">Transmembrane</keyword>
<dbReference type="Proteomes" id="UP001054889">
    <property type="component" value="Unassembled WGS sequence"/>
</dbReference>
<protein>
    <submittedName>
        <fullName evidence="2">Uncharacterized protein</fullName>
    </submittedName>
</protein>
<keyword evidence="1" id="KW-0472">Membrane</keyword>
<dbReference type="AlphaFoldDB" id="A0AAV5CDH5"/>
<proteinExistence type="predicted"/>
<organism evidence="2 3">
    <name type="scientific">Eleusine coracana subsp. coracana</name>
    <dbReference type="NCBI Taxonomy" id="191504"/>
    <lineage>
        <taxon>Eukaryota</taxon>
        <taxon>Viridiplantae</taxon>
        <taxon>Streptophyta</taxon>
        <taxon>Embryophyta</taxon>
        <taxon>Tracheophyta</taxon>
        <taxon>Spermatophyta</taxon>
        <taxon>Magnoliopsida</taxon>
        <taxon>Liliopsida</taxon>
        <taxon>Poales</taxon>
        <taxon>Poaceae</taxon>
        <taxon>PACMAD clade</taxon>
        <taxon>Chloridoideae</taxon>
        <taxon>Cynodonteae</taxon>
        <taxon>Eleusininae</taxon>
        <taxon>Eleusine</taxon>
    </lineage>
</organism>
<keyword evidence="1" id="KW-1133">Transmembrane helix</keyword>
<sequence length="91" mass="9454">MGGVPALGWWLMAVGTVRLVLTLYGYLDTAALGAATYAKAESKLLTLLPLGSIGFDAKLDSYGMDAAPVELARPCPCCQATLMSDESLLSG</sequence>
<dbReference type="EMBL" id="BQKI01000006">
    <property type="protein sequence ID" value="GJM96155.1"/>
    <property type="molecule type" value="Genomic_DNA"/>
</dbReference>
<feature type="transmembrane region" description="Helical" evidence="1">
    <location>
        <begin position="6"/>
        <end position="27"/>
    </location>
</feature>